<dbReference type="Proteomes" id="UP000694844">
    <property type="component" value="Chromosome 1"/>
</dbReference>
<accession>A0A8B8ER05</accession>
<evidence type="ECO:0000313" key="9">
    <source>
        <dbReference type="Proteomes" id="UP000694844"/>
    </source>
</evidence>
<keyword evidence="4" id="KW-1015">Disulfide bond</keyword>
<sequence length="154" mass="17343">MRRKEPVCERCTYATYNKSTITSRKTKQMMVNGDSITYTCKRNHRLVSGNLTRVCQGNGSWSGKEPVCKKCVCPCHRLASQNFIKDPTVLQKRIKELKRTLAVNRSKLSSFVRRKTTSADNRISSKAIGFAFVGVVTFILTSVVCSDLFLLIAN</sequence>
<dbReference type="SUPFAM" id="SSF57535">
    <property type="entry name" value="Complement control module/SCR domain"/>
    <property type="match status" value="1"/>
</dbReference>
<evidence type="ECO:0000256" key="2">
    <source>
        <dbReference type="ARBA" id="ARBA00022729"/>
    </source>
</evidence>
<keyword evidence="9" id="KW-1185">Reference proteome</keyword>
<evidence type="ECO:0000256" key="5">
    <source>
        <dbReference type="ARBA" id="ARBA00023180"/>
    </source>
</evidence>
<dbReference type="AlphaFoldDB" id="A0A8B8ER05"/>
<dbReference type="InterPro" id="IPR035976">
    <property type="entry name" value="Sushi/SCR/CCP_sf"/>
</dbReference>
<keyword evidence="7" id="KW-0812">Transmembrane</keyword>
<proteinExistence type="predicted"/>
<feature type="domain" description="Sushi" evidence="8">
    <location>
        <begin position="9"/>
        <end position="70"/>
    </location>
</feature>
<keyword evidence="5" id="KW-0325">Glycoprotein</keyword>
<dbReference type="Gene3D" id="2.10.70.10">
    <property type="entry name" value="Complement Module, domain 1"/>
    <property type="match status" value="1"/>
</dbReference>
<feature type="transmembrane region" description="Helical" evidence="7">
    <location>
        <begin position="127"/>
        <end position="153"/>
    </location>
</feature>
<reference evidence="9" key="1">
    <citation type="submission" date="2024-06" db="UniProtKB">
        <authorList>
            <consortium name="RefSeq"/>
        </authorList>
    </citation>
    <scope>NUCLEOTIDE SEQUENCE [LARGE SCALE GENOMIC DNA]</scope>
</reference>
<dbReference type="SMART" id="SM00032">
    <property type="entry name" value="CCP"/>
    <property type="match status" value="1"/>
</dbReference>
<dbReference type="PROSITE" id="PS50923">
    <property type="entry name" value="SUSHI"/>
    <property type="match status" value="1"/>
</dbReference>
<dbReference type="InterPro" id="IPR000436">
    <property type="entry name" value="Sushi_SCR_CCP_dom"/>
</dbReference>
<dbReference type="Pfam" id="PF00084">
    <property type="entry name" value="Sushi"/>
    <property type="match status" value="1"/>
</dbReference>
<evidence type="ECO:0000256" key="7">
    <source>
        <dbReference type="SAM" id="Phobius"/>
    </source>
</evidence>
<keyword evidence="2" id="KW-0732">Signal</keyword>
<dbReference type="GeneID" id="111136076"/>
<evidence type="ECO:0000256" key="1">
    <source>
        <dbReference type="ARBA" id="ARBA00022659"/>
    </source>
</evidence>
<evidence type="ECO:0000256" key="3">
    <source>
        <dbReference type="ARBA" id="ARBA00022737"/>
    </source>
</evidence>
<dbReference type="RefSeq" id="XP_022342379.1">
    <property type="nucleotide sequence ID" value="XM_022486671.1"/>
</dbReference>
<dbReference type="OrthoDB" id="6063426at2759"/>
<protein>
    <submittedName>
        <fullName evidence="10">Uncharacterized protein LOC111136076</fullName>
    </submittedName>
</protein>
<dbReference type="CDD" id="cd00033">
    <property type="entry name" value="CCP"/>
    <property type="match status" value="1"/>
</dbReference>
<dbReference type="PANTHER" id="PTHR46393">
    <property type="entry name" value="SUSHI DOMAIN-CONTAINING PROTEIN"/>
    <property type="match status" value="1"/>
</dbReference>
<keyword evidence="7" id="KW-1133">Transmembrane helix</keyword>
<name>A0A8B8ER05_CRAVI</name>
<keyword evidence="3" id="KW-0677">Repeat</keyword>
<keyword evidence="7" id="KW-0472">Membrane</keyword>
<comment type="caution">
    <text evidence="6">Lacks conserved residue(s) required for the propagation of feature annotation.</text>
</comment>
<evidence type="ECO:0000259" key="8">
    <source>
        <dbReference type="PROSITE" id="PS50923"/>
    </source>
</evidence>
<dbReference type="PANTHER" id="PTHR46393:SF7">
    <property type="entry name" value="COMPLEMENT C2"/>
    <property type="match status" value="1"/>
</dbReference>
<reference evidence="10" key="2">
    <citation type="submission" date="2025-08" db="UniProtKB">
        <authorList>
            <consortium name="RefSeq"/>
        </authorList>
    </citation>
    <scope>IDENTIFICATION</scope>
    <source>
        <tissue evidence="10">Whole sample</tissue>
    </source>
</reference>
<keyword evidence="1 6" id="KW-0768">Sushi</keyword>
<evidence type="ECO:0000256" key="6">
    <source>
        <dbReference type="PROSITE-ProRule" id="PRU00302"/>
    </source>
</evidence>
<gene>
    <name evidence="10" type="primary">LOC111136076</name>
</gene>
<evidence type="ECO:0000313" key="10">
    <source>
        <dbReference type="RefSeq" id="XP_022342379.1"/>
    </source>
</evidence>
<evidence type="ECO:0000256" key="4">
    <source>
        <dbReference type="ARBA" id="ARBA00023157"/>
    </source>
</evidence>
<dbReference type="KEGG" id="cvn:111136076"/>
<organism evidence="9 10">
    <name type="scientific">Crassostrea virginica</name>
    <name type="common">Eastern oyster</name>
    <dbReference type="NCBI Taxonomy" id="6565"/>
    <lineage>
        <taxon>Eukaryota</taxon>
        <taxon>Metazoa</taxon>
        <taxon>Spiralia</taxon>
        <taxon>Lophotrochozoa</taxon>
        <taxon>Mollusca</taxon>
        <taxon>Bivalvia</taxon>
        <taxon>Autobranchia</taxon>
        <taxon>Pteriomorphia</taxon>
        <taxon>Ostreida</taxon>
        <taxon>Ostreoidea</taxon>
        <taxon>Ostreidae</taxon>
        <taxon>Crassostrea</taxon>
    </lineage>
</organism>